<dbReference type="EMBL" id="QHKO01000018">
    <property type="protein sequence ID" value="RAL19993.1"/>
    <property type="molecule type" value="Genomic_DNA"/>
</dbReference>
<gene>
    <name evidence="3" type="ORF">DL240_19275</name>
</gene>
<evidence type="ECO:0000259" key="2">
    <source>
        <dbReference type="Pfam" id="PF01557"/>
    </source>
</evidence>
<protein>
    <submittedName>
        <fullName evidence="3">4-oxalocrotonate decarboxylase</fullName>
    </submittedName>
</protein>
<sequence length="262" mass="27512">MALSEETIEALAEKVDEAARTTTPLTMLTAELPELTLDEAYTIQRASIARRLERGERLVGMKMGLTSRAKMEQMGVHEPIYGHLTSSMTLSDGATIAHGDYCHPRVEPEIAFIMGADIAGTPTPREALAAVSGVCGALEVIDSRYKDFKFTLIDVVADNASSTGYVLGTRVRPASELDLGNLGMVMSVNGQVVETGSSAAILEHPARSLAALITMLHARGEGLKKGQVVLAGGATKAVALKPGDQVTLEVEGLGRVALGVAG</sequence>
<dbReference type="InterPro" id="IPR050772">
    <property type="entry name" value="Hydratase-Decarb/MhpD_sf"/>
</dbReference>
<evidence type="ECO:0000313" key="4">
    <source>
        <dbReference type="Proteomes" id="UP000249169"/>
    </source>
</evidence>
<dbReference type="PANTHER" id="PTHR30143:SF0">
    <property type="entry name" value="2-KETO-4-PENTENOATE HYDRATASE"/>
    <property type="match status" value="1"/>
</dbReference>
<dbReference type="Pfam" id="PF01557">
    <property type="entry name" value="FAA_hydrolase"/>
    <property type="match status" value="1"/>
</dbReference>
<dbReference type="PANTHER" id="PTHR30143">
    <property type="entry name" value="ACID HYDRATASE"/>
    <property type="match status" value="1"/>
</dbReference>
<dbReference type="RefSeq" id="WP_111731527.1">
    <property type="nucleotide sequence ID" value="NZ_QHKO01000018.1"/>
</dbReference>
<dbReference type="OrthoDB" id="9792137at2"/>
<comment type="caution">
    <text evidence="3">The sequence shown here is derived from an EMBL/GenBank/DDBJ whole genome shotgun (WGS) entry which is preliminary data.</text>
</comment>
<organism evidence="3 4">
    <name type="scientific">Lujinxingia litoralis</name>
    <dbReference type="NCBI Taxonomy" id="2211119"/>
    <lineage>
        <taxon>Bacteria</taxon>
        <taxon>Deltaproteobacteria</taxon>
        <taxon>Bradymonadales</taxon>
        <taxon>Lujinxingiaceae</taxon>
        <taxon>Lujinxingia</taxon>
    </lineage>
</organism>
<dbReference type="SUPFAM" id="SSF56529">
    <property type="entry name" value="FAH"/>
    <property type="match status" value="1"/>
</dbReference>
<dbReference type="GO" id="GO:0008684">
    <property type="term" value="F:2-oxopent-4-enoate hydratase activity"/>
    <property type="evidence" value="ECO:0007669"/>
    <property type="project" value="TreeGrafter"/>
</dbReference>
<reference evidence="3 4" key="1">
    <citation type="submission" date="2018-05" db="EMBL/GenBank/DDBJ databases">
        <title>Lujinxingia marina gen. nov. sp. nov., a new facultative anaerobic member of the class Deltaproteobacteria, and proposal of Lujinxingaceae fam. nov.</title>
        <authorList>
            <person name="Li C.-M."/>
        </authorList>
    </citation>
    <scope>NUCLEOTIDE SEQUENCE [LARGE SCALE GENOMIC DNA]</scope>
    <source>
        <strain evidence="3 4">B210</strain>
    </source>
</reference>
<dbReference type="GO" id="GO:0005737">
    <property type="term" value="C:cytoplasm"/>
    <property type="evidence" value="ECO:0007669"/>
    <property type="project" value="TreeGrafter"/>
</dbReference>
<dbReference type="Proteomes" id="UP000249169">
    <property type="component" value="Unassembled WGS sequence"/>
</dbReference>
<keyword evidence="4" id="KW-1185">Reference proteome</keyword>
<evidence type="ECO:0000313" key="3">
    <source>
        <dbReference type="EMBL" id="RAL19993.1"/>
    </source>
</evidence>
<dbReference type="InterPro" id="IPR011234">
    <property type="entry name" value="Fumarylacetoacetase-like_C"/>
</dbReference>
<dbReference type="Gene3D" id="3.90.850.10">
    <property type="entry name" value="Fumarylacetoacetase-like, C-terminal domain"/>
    <property type="match status" value="1"/>
</dbReference>
<keyword evidence="1" id="KW-0456">Lyase</keyword>
<feature type="domain" description="Fumarylacetoacetase-like C-terminal" evidence="2">
    <location>
        <begin position="78"/>
        <end position="257"/>
    </location>
</feature>
<dbReference type="AlphaFoldDB" id="A0A328C0S5"/>
<dbReference type="InterPro" id="IPR036663">
    <property type="entry name" value="Fumarylacetoacetase_C_sf"/>
</dbReference>
<accession>A0A328C0S5</accession>
<proteinExistence type="predicted"/>
<name>A0A328C0S5_9DELT</name>
<evidence type="ECO:0000256" key="1">
    <source>
        <dbReference type="ARBA" id="ARBA00023239"/>
    </source>
</evidence>